<feature type="region of interest" description="Disordered" evidence="1">
    <location>
        <begin position="1"/>
        <end position="20"/>
    </location>
</feature>
<name>A0A831RP57_9GAMM</name>
<reference evidence="2" key="1">
    <citation type="journal article" date="2020" name="mSystems">
        <title>Genome- and Community-Level Interaction Insights into Carbon Utilization and Element Cycling Functions of Hydrothermarchaeota in Hydrothermal Sediment.</title>
        <authorList>
            <person name="Zhou Z."/>
            <person name="Liu Y."/>
            <person name="Xu W."/>
            <person name="Pan J."/>
            <person name="Luo Z.H."/>
            <person name="Li M."/>
        </authorList>
    </citation>
    <scope>NUCLEOTIDE SEQUENCE [LARGE SCALE GENOMIC DNA]</scope>
    <source>
        <strain evidence="2">HyVt-443</strain>
    </source>
</reference>
<accession>A0A831RP57</accession>
<dbReference type="AlphaFoldDB" id="A0A831RP57"/>
<protein>
    <submittedName>
        <fullName evidence="2">Uncharacterized protein</fullName>
    </submittedName>
</protein>
<dbReference type="Proteomes" id="UP000886251">
    <property type="component" value="Unassembled WGS sequence"/>
</dbReference>
<evidence type="ECO:0000313" key="2">
    <source>
        <dbReference type="EMBL" id="HEB96540.1"/>
    </source>
</evidence>
<dbReference type="EMBL" id="DRKP01000100">
    <property type="protein sequence ID" value="HEB96540.1"/>
    <property type="molecule type" value="Genomic_DNA"/>
</dbReference>
<proteinExistence type="predicted"/>
<comment type="caution">
    <text evidence="2">The sequence shown here is derived from an EMBL/GenBank/DDBJ whole genome shotgun (WGS) entry which is preliminary data.</text>
</comment>
<evidence type="ECO:0000256" key="1">
    <source>
        <dbReference type="SAM" id="MobiDB-lite"/>
    </source>
</evidence>
<sequence length="199" mass="21209">MSEEKQTQETNGNGSEQESRRRLLKGIVATTPVILSVTSRPVLAIRNCSESGQLSGNNSGDTRLCEGEGCSGNSWKTHLNNFHPNYPSTAIFDTVFGITLFGSATLGEVINKSAAPSLTCVDGTKAKVKKFGKQAVAALQNAATEVRFDLTVADVLLTVQNAYTGALSDGKLNCSTLNTTTKALRTLNNQAPQNCPWNL</sequence>
<gene>
    <name evidence="2" type="ORF">ENI96_08940</name>
</gene>
<organism evidence="2">
    <name type="scientific">Sedimenticola thiotaurini</name>
    <dbReference type="NCBI Taxonomy" id="1543721"/>
    <lineage>
        <taxon>Bacteria</taxon>
        <taxon>Pseudomonadati</taxon>
        <taxon>Pseudomonadota</taxon>
        <taxon>Gammaproteobacteria</taxon>
        <taxon>Chromatiales</taxon>
        <taxon>Sedimenticolaceae</taxon>
        <taxon>Sedimenticola</taxon>
    </lineage>
</organism>